<keyword evidence="3" id="KW-1185">Reference proteome</keyword>
<feature type="signal peptide" evidence="1">
    <location>
        <begin position="1"/>
        <end position="18"/>
    </location>
</feature>
<evidence type="ECO:0000256" key="1">
    <source>
        <dbReference type="SAM" id="SignalP"/>
    </source>
</evidence>
<dbReference type="RefSeq" id="WP_377086942.1">
    <property type="nucleotide sequence ID" value="NZ_JBHSJL010000014.1"/>
</dbReference>
<dbReference type="Proteomes" id="UP001597389">
    <property type="component" value="Unassembled WGS sequence"/>
</dbReference>
<gene>
    <name evidence="2" type="ORF">ACFSW8_14960</name>
</gene>
<name>A0ABW4ZFA9_9BACT</name>
<accession>A0ABW4ZFA9</accession>
<protein>
    <submittedName>
        <fullName evidence="2">Uncharacterized protein</fullName>
    </submittedName>
</protein>
<evidence type="ECO:0000313" key="3">
    <source>
        <dbReference type="Proteomes" id="UP001597389"/>
    </source>
</evidence>
<evidence type="ECO:0000313" key="2">
    <source>
        <dbReference type="EMBL" id="MFD2160201.1"/>
    </source>
</evidence>
<sequence length="376" mass="42992">MRFLLLFTLALCTINSFAEIKKTQPSGFMLRGTPEMKVRPLRGTRSAFVPPVNGVDATLVFAEWNDLQPTRFGPIASNNIIDRAISAVSDWNQQHPDNPVTIRLRTFAGIYAPDWVMQHAGSVPIDYRKKQDAKPLIRRTPKFWTPEYKEAWLDLQTKLAAKYDKHPLIADVSISGSMTLHTEVMWRQASFPHVLKSLRRAGLSEEQDLHTLKQDITLFMETWPHTPLEITFNTQRECSINENQITRIILRPQNSTILLNHLHKEANRLNKRYMIGNHSLSEFSAIHNKKSTDPKHIHSALKKHRHQFHTPLYFQTEVFSAHLASPLIHEAINMGASLIELPNDISQQQIQSLQNLRIALKNQASSGLPAKPTHLK</sequence>
<feature type="chain" id="PRO_5046754877" evidence="1">
    <location>
        <begin position="19"/>
        <end position="376"/>
    </location>
</feature>
<reference evidence="3" key="1">
    <citation type="journal article" date="2019" name="Int. J. Syst. Evol. Microbiol.">
        <title>The Global Catalogue of Microorganisms (GCM) 10K type strain sequencing project: providing services to taxonomists for standard genome sequencing and annotation.</title>
        <authorList>
            <consortium name="The Broad Institute Genomics Platform"/>
            <consortium name="The Broad Institute Genome Sequencing Center for Infectious Disease"/>
            <person name="Wu L."/>
            <person name="Ma J."/>
        </authorList>
    </citation>
    <scope>NUCLEOTIDE SEQUENCE [LARGE SCALE GENOMIC DNA]</scope>
    <source>
        <strain evidence="3">CCUG 57942</strain>
    </source>
</reference>
<keyword evidence="1" id="KW-0732">Signal</keyword>
<proteinExistence type="predicted"/>
<dbReference type="EMBL" id="JBHUJB010000073">
    <property type="protein sequence ID" value="MFD2160201.1"/>
    <property type="molecule type" value="Genomic_DNA"/>
</dbReference>
<comment type="caution">
    <text evidence="2">The sequence shown here is derived from an EMBL/GenBank/DDBJ whole genome shotgun (WGS) entry which is preliminary data.</text>
</comment>
<organism evidence="2 3">
    <name type="scientific">Rubritalea tangerina</name>
    <dbReference type="NCBI Taxonomy" id="430798"/>
    <lineage>
        <taxon>Bacteria</taxon>
        <taxon>Pseudomonadati</taxon>
        <taxon>Verrucomicrobiota</taxon>
        <taxon>Verrucomicrobiia</taxon>
        <taxon>Verrucomicrobiales</taxon>
        <taxon>Rubritaleaceae</taxon>
        <taxon>Rubritalea</taxon>
    </lineage>
</organism>